<dbReference type="EMBL" id="CP009961">
    <property type="protein sequence ID" value="AKG38086.1"/>
    <property type="molecule type" value="Genomic_DNA"/>
</dbReference>
<accession>A0A0F7CKQ8</accession>
<keyword evidence="2" id="KW-1185">Reference proteome</keyword>
<dbReference type="InterPro" id="IPR010038">
    <property type="entry name" value="MoaD_arc-typ"/>
</dbReference>
<reference evidence="1 2" key="1">
    <citation type="journal article" date="2015" name="Stand. Genomic Sci.">
        <title>Complete genome sequence of and proposal of Thermofilum uzonense sp. nov. a novel hyperthermophilic crenarchaeon and emended description of the genus Thermofilum.</title>
        <authorList>
            <person name="Toshchakov S.V."/>
            <person name="Korzhenkov A.A."/>
            <person name="Samarov N.I."/>
            <person name="Mazunin I.O."/>
            <person name="Mozhey O.I."/>
            <person name="Shmyr I.S."/>
            <person name="Derbikova K.S."/>
            <person name="Taranov E.A."/>
            <person name="Dominova I.N."/>
            <person name="Bonch-Osmolovskaya E.A."/>
            <person name="Patrushev M.V."/>
            <person name="Podosokorskaya O.A."/>
            <person name="Kublanov I.V."/>
        </authorList>
    </citation>
    <scope>NUCLEOTIDE SEQUENCE [LARGE SCALE GENOMIC DNA]</scope>
    <source>
        <strain evidence="1 2">1807-2</strain>
    </source>
</reference>
<organism evidence="1 2">
    <name type="scientific">Infirmifilum uzonense</name>
    <dbReference type="NCBI Taxonomy" id="1550241"/>
    <lineage>
        <taxon>Archaea</taxon>
        <taxon>Thermoproteota</taxon>
        <taxon>Thermoprotei</taxon>
        <taxon>Thermofilales</taxon>
        <taxon>Thermofilaceae</taxon>
        <taxon>Infirmifilum</taxon>
    </lineage>
</organism>
<dbReference type="InterPro" id="IPR016155">
    <property type="entry name" value="Mopterin_synth/thiamin_S_b"/>
</dbReference>
<dbReference type="SUPFAM" id="SSF54285">
    <property type="entry name" value="MoaD/ThiS"/>
    <property type="match status" value="1"/>
</dbReference>
<dbReference type="Proteomes" id="UP000067434">
    <property type="component" value="Chromosome"/>
</dbReference>
<name>A0A0F7CKQ8_9CREN</name>
<gene>
    <name evidence="1" type="ORF">MA03_00580</name>
</gene>
<protein>
    <submittedName>
        <fullName evidence="1">MoaD family protein</fullName>
    </submittedName>
</protein>
<dbReference type="GeneID" id="25400681"/>
<dbReference type="AlphaFoldDB" id="A0A0F7CKQ8"/>
<evidence type="ECO:0000313" key="1">
    <source>
        <dbReference type="EMBL" id="AKG38086.1"/>
    </source>
</evidence>
<proteinExistence type="predicted"/>
<dbReference type="STRING" id="1550241.MA03_00580"/>
<dbReference type="CDD" id="cd17040">
    <property type="entry name" value="Ubl_MoaD_like"/>
    <property type="match status" value="1"/>
</dbReference>
<dbReference type="PATRIC" id="fig|1550241.5.peg.118"/>
<dbReference type="Gene3D" id="3.10.20.30">
    <property type="match status" value="1"/>
</dbReference>
<dbReference type="InterPro" id="IPR012675">
    <property type="entry name" value="Beta-grasp_dom_sf"/>
</dbReference>
<dbReference type="NCBIfam" id="TIGR01687">
    <property type="entry name" value="moaD_arch"/>
    <property type="match status" value="1"/>
</dbReference>
<dbReference type="InterPro" id="IPR003749">
    <property type="entry name" value="ThiS/MoaD-like"/>
</dbReference>
<evidence type="ECO:0000313" key="2">
    <source>
        <dbReference type="Proteomes" id="UP000067434"/>
    </source>
</evidence>
<dbReference type="KEGG" id="thf:MA03_00580"/>
<dbReference type="HOGENOM" id="CLU_114601_1_2_2"/>
<sequence length="90" mass="10139">MPRVKILLFASLRDKYGVKEIEVDTDGSLRNAVENASKQLGREFIDEFFENSSYRSDRLILVNGRHIQFLGEVQLKDGDIIAIFPPIAGG</sequence>
<dbReference type="RefSeq" id="WP_052883411.1">
    <property type="nucleotide sequence ID" value="NZ_CP009961.1"/>
</dbReference>
<dbReference type="OrthoDB" id="98357at2157"/>
<dbReference type="Pfam" id="PF02597">
    <property type="entry name" value="ThiS"/>
    <property type="match status" value="1"/>
</dbReference>